<feature type="signal peptide" evidence="1">
    <location>
        <begin position="1"/>
        <end position="19"/>
    </location>
</feature>
<evidence type="ECO:0000256" key="1">
    <source>
        <dbReference type="SAM" id="SignalP"/>
    </source>
</evidence>
<sequence length="369" mass="41861">MVAMTAKLCALVLVGCVGALSTLEEALANVTSQVTNKFGKNFTLIEALVCKNHFCQQKTTDTMKTMSDASYMRAVYGHGIQTSPNIEAQVNLSSLEVNLIRHNEPFIEDNPSATWPPISQLTFEAAFARIRSQMDVAVEQATFRRPLHPCVSEDLFQFELIPDIGEPKILSVGTSSGKLCTGFITVLGVEVRKQKEFLHGDAFQRHIEETCNKALESYVRKEVMFEEVQRSTEKMCNPLHELIGALKKELHDLAEDCKCKDGYVHQCLENTEIRLQQKDENLSERIKAVMDELPEKATVVTVDDLRGRLLYHVDTLENFHVRLQKETTHKIQEVVTRLSEFQVILQDHEHALQHAAEDGVMAFPRFKRY</sequence>
<accession>A0A9P1BV06</accession>
<reference evidence="3 4" key="2">
    <citation type="submission" date="2024-05" db="EMBL/GenBank/DDBJ databases">
        <authorList>
            <person name="Chen Y."/>
            <person name="Shah S."/>
            <person name="Dougan E. K."/>
            <person name="Thang M."/>
            <person name="Chan C."/>
        </authorList>
    </citation>
    <scope>NUCLEOTIDE SEQUENCE [LARGE SCALE GENOMIC DNA]</scope>
</reference>
<gene>
    <name evidence="2" type="ORF">C1SCF055_LOCUS7909</name>
</gene>
<reference evidence="2" key="1">
    <citation type="submission" date="2022-10" db="EMBL/GenBank/DDBJ databases">
        <authorList>
            <person name="Chen Y."/>
            <person name="Dougan E. K."/>
            <person name="Chan C."/>
            <person name="Rhodes N."/>
            <person name="Thang M."/>
        </authorList>
    </citation>
    <scope>NUCLEOTIDE SEQUENCE</scope>
</reference>
<evidence type="ECO:0000313" key="3">
    <source>
        <dbReference type="EMBL" id="CAL4767306.1"/>
    </source>
</evidence>
<keyword evidence="1" id="KW-0732">Signal</keyword>
<evidence type="ECO:0000313" key="2">
    <source>
        <dbReference type="EMBL" id="CAI3979994.1"/>
    </source>
</evidence>
<dbReference type="EMBL" id="CAMXCT020000529">
    <property type="protein sequence ID" value="CAL1133369.1"/>
    <property type="molecule type" value="Genomic_DNA"/>
</dbReference>
<comment type="caution">
    <text evidence="2">The sequence shown here is derived from an EMBL/GenBank/DDBJ whole genome shotgun (WGS) entry which is preliminary data.</text>
</comment>
<proteinExistence type="predicted"/>
<keyword evidence="4" id="KW-1185">Reference proteome</keyword>
<name>A0A9P1BV06_9DINO</name>
<feature type="chain" id="PRO_5043269805" evidence="1">
    <location>
        <begin position="20"/>
        <end position="369"/>
    </location>
</feature>
<dbReference type="Proteomes" id="UP001152797">
    <property type="component" value="Unassembled WGS sequence"/>
</dbReference>
<protein>
    <submittedName>
        <fullName evidence="2">Uncharacterized protein</fullName>
    </submittedName>
</protein>
<dbReference type="EMBL" id="CAMXCT030000529">
    <property type="protein sequence ID" value="CAL4767306.1"/>
    <property type="molecule type" value="Genomic_DNA"/>
</dbReference>
<organism evidence="2">
    <name type="scientific">Cladocopium goreaui</name>
    <dbReference type="NCBI Taxonomy" id="2562237"/>
    <lineage>
        <taxon>Eukaryota</taxon>
        <taxon>Sar</taxon>
        <taxon>Alveolata</taxon>
        <taxon>Dinophyceae</taxon>
        <taxon>Suessiales</taxon>
        <taxon>Symbiodiniaceae</taxon>
        <taxon>Cladocopium</taxon>
    </lineage>
</organism>
<evidence type="ECO:0000313" key="4">
    <source>
        <dbReference type="Proteomes" id="UP001152797"/>
    </source>
</evidence>
<dbReference type="OrthoDB" id="420728at2759"/>
<dbReference type="AlphaFoldDB" id="A0A9P1BV06"/>
<dbReference type="EMBL" id="CAMXCT010000529">
    <property type="protein sequence ID" value="CAI3979994.1"/>
    <property type="molecule type" value="Genomic_DNA"/>
</dbReference>